<evidence type="ECO:0000259" key="3">
    <source>
        <dbReference type="PROSITE" id="PS51205"/>
    </source>
</evidence>
<dbReference type="PROSITE" id="PS51205">
    <property type="entry name" value="VPS9"/>
    <property type="match status" value="1"/>
</dbReference>
<comment type="caution">
    <text evidence="4">The sequence shown here is derived from an EMBL/GenBank/DDBJ whole genome shotgun (WGS) entry which is preliminary data.</text>
</comment>
<feature type="compositionally biased region" description="Basic and acidic residues" evidence="1">
    <location>
        <begin position="533"/>
        <end position="543"/>
    </location>
</feature>
<dbReference type="PANTHER" id="PTHR23101">
    <property type="entry name" value="RAB GDP/GTP EXCHANGE FACTOR"/>
    <property type="match status" value="1"/>
</dbReference>
<feature type="region of interest" description="Disordered" evidence="1">
    <location>
        <begin position="1"/>
        <end position="110"/>
    </location>
</feature>
<dbReference type="Pfam" id="PF02845">
    <property type="entry name" value="CUE"/>
    <property type="match status" value="1"/>
</dbReference>
<dbReference type="Proteomes" id="UP000193218">
    <property type="component" value="Unassembled WGS sequence"/>
</dbReference>
<dbReference type="GO" id="GO:0005829">
    <property type="term" value="C:cytosol"/>
    <property type="evidence" value="ECO:0007669"/>
    <property type="project" value="TreeGrafter"/>
</dbReference>
<dbReference type="InterPro" id="IPR009060">
    <property type="entry name" value="UBA-like_sf"/>
</dbReference>
<dbReference type="InterPro" id="IPR003892">
    <property type="entry name" value="CUE"/>
</dbReference>
<dbReference type="RefSeq" id="XP_021872348.1">
    <property type="nucleotide sequence ID" value="XM_022018048.1"/>
</dbReference>
<feature type="compositionally biased region" description="Polar residues" evidence="1">
    <location>
        <begin position="91"/>
        <end position="109"/>
    </location>
</feature>
<dbReference type="GeneID" id="33559857"/>
<feature type="compositionally biased region" description="Polar residues" evidence="1">
    <location>
        <begin position="122"/>
        <end position="131"/>
    </location>
</feature>
<dbReference type="STRING" id="4999.A0A1Y1ULR9"/>
<evidence type="ECO:0008006" key="6">
    <source>
        <dbReference type="Google" id="ProtNLM"/>
    </source>
</evidence>
<dbReference type="Pfam" id="PF18151">
    <property type="entry name" value="DUF5601"/>
    <property type="match status" value="1"/>
</dbReference>
<evidence type="ECO:0000313" key="5">
    <source>
        <dbReference type="Proteomes" id="UP000193218"/>
    </source>
</evidence>
<evidence type="ECO:0000313" key="4">
    <source>
        <dbReference type="EMBL" id="ORX38426.1"/>
    </source>
</evidence>
<dbReference type="PANTHER" id="PTHR23101:SF25">
    <property type="entry name" value="GTPASE-ACTIVATING PROTEIN AND VPS9 DOMAIN-CONTAINING PROTEIN 1"/>
    <property type="match status" value="1"/>
</dbReference>
<accession>A0A1Y1ULR9</accession>
<feature type="compositionally biased region" description="Polar residues" evidence="1">
    <location>
        <begin position="170"/>
        <end position="181"/>
    </location>
</feature>
<dbReference type="Gene3D" id="1.20.1050.80">
    <property type="entry name" value="VPS9 domain"/>
    <property type="match status" value="1"/>
</dbReference>
<dbReference type="PROSITE" id="PS51140">
    <property type="entry name" value="CUE"/>
    <property type="match status" value="1"/>
</dbReference>
<feature type="domain" description="CUE" evidence="2">
    <location>
        <begin position="597"/>
        <end position="638"/>
    </location>
</feature>
<feature type="compositionally biased region" description="Pro residues" evidence="1">
    <location>
        <begin position="143"/>
        <end position="152"/>
    </location>
</feature>
<feature type="domain" description="VPS9" evidence="3">
    <location>
        <begin position="284"/>
        <end position="424"/>
    </location>
</feature>
<name>A0A1Y1ULR9_9TREE</name>
<dbReference type="OrthoDB" id="300289at2759"/>
<dbReference type="GO" id="GO:0016192">
    <property type="term" value="P:vesicle-mediated transport"/>
    <property type="evidence" value="ECO:0007669"/>
    <property type="project" value="InterPro"/>
</dbReference>
<dbReference type="Gene3D" id="1.10.246.120">
    <property type="match status" value="1"/>
</dbReference>
<feature type="compositionally biased region" description="Low complexity" evidence="1">
    <location>
        <begin position="132"/>
        <end position="142"/>
    </location>
</feature>
<feature type="region of interest" description="Disordered" evidence="1">
    <location>
        <begin position="122"/>
        <end position="181"/>
    </location>
</feature>
<feature type="compositionally biased region" description="Polar residues" evidence="1">
    <location>
        <begin position="523"/>
        <end position="532"/>
    </location>
</feature>
<protein>
    <recommendedName>
        <fullName evidence="6">Guanine nucleotide exchange factor Vps9</fullName>
    </recommendedName>
</protein>
<feature type="compositionally biased region" description="Acidic residues" evidence="1">
    <location>
        <begin position="1"/>
        <end position="10"/>
    </location>
</feature>
<dbReference type="FunCoup" id="A0A1Y1ULR9">
    <property type="interactions" value="53"/>
</dbReference>
<dbReference type="GO" id="GO:0030139">
    <property type="term" value="C:endocytic vesicle"/>
    <property type="evidence" value="ECO:0007669"/>
    <property type="project" value="TreeGrafter"/>
</dbReference>
<feature type="compositionally biased region" description="Low complexity" evidence="1">
    <location>
        <begin position="15"/>
        <end position="28"/>
    </location>
</feature>
<keyword evidence="5" id="KW-1185">Reference proteome</keyword>
<evidence type="ECO:0000259" key="2">
    <source>
        <dbReference type="PROSITE" id="PS51140"/>
    </source>
</evidence>
<dbReference type="Pfam" id="PF02204">
    <property type="entry name" value="VPS9"/>
    <property type="match status" value="1"/>
</dbReference>
<organism evidence="4 5">
    <name type="scientific">Kockovaella imperatae</name>
    <dbReference type="NCBI Taxonomy" id="4999"/>
    <lineage>
        <taxon>Eukaryota</taxon>
        <taxon>Fungi</taxon>
        <taxon>Dikarya</taxon>
        <taxon>Basidiomycota</taxon>
        <taxon>Agaricomycotina</taxon>
        <taxon>Tremellomycetes</taxon>
        <taxon>Tremellales</taxon>
        <taxon>Cuniculitremaceae</taxon>
        <taxon>Kockovaella</taxon>
    </lineage>
</organism>
<feature type="region of interest" description="Disordered" evidence="1">
    <location>
        <begin position="440"/>
        <end position="472"/>
    </location>
</feature>
<dbReference type="GO" id="GO:0043130">
    <property type="term" value="F:ubiquitin binding"/>
    <property type="evidence" value="ECO:0007669"/>
    <property type="project" value="InterPro"/>
</dbReference>
<dbReference type="InterPro" id="IPR037191">
    <property type="entry name" value="VPS9_dom_sf"/>
</dbReference>
<dbReference type="AlphaFoldDB" id="A0A1Y1ULR9"/>
<dbReference type="InterPro" id="IPR041545">
    <property type="entry name" value="DUF5601"/>
</dbReference>
<feature type="region of interest" description="Disordered" evidence="1">
    <location>
        <begin position="510"/>
        <end position="551"/>
    </location>
</feature>
<sequence>MSAPDTDSEEVQAGPSTPSRRTPSPTSSLSKIDATTPHDAGKTSTPAGVTQYQDARAQHQHLVTPAVQEYPDTPLAPAPNPAAKDLPLETPISSKTPTSGPKANNNNIHTDVDVSQFDPFATQSQSTTPRQPSASTSSRIPAPATPSTPPPRGSATLFGGSGSVPVTPATPGSTQSTSEPSFNFSGFLKDLRTKPAEPVARYLKSFLSNFAKKTFTVNEQVKLIHDFLSFISDKMGRCEPWQSQSTAHFENAIEAMEKLVMNRLYTYTFTPQLSTAGPITTDDLERDEVFAQRVRLFSWVREKHLDVPDGEASVGFLGFAEQELLKINHYKAPRDKMICILNCCKVIFGLIRHTNGAESTSADAFIPILIFVVLRANPEHVWSNIEYINRFRRPEKLQGEGGYYLSSLTGAIQFIESMDASSLSNITQEEFEANVENAIQDFVPSPTSERARRPTPSEMSPFAPSTPGEEAARPLALPSVDNARRFFQRTGSQVQEAVSRPLNAIGKIFDPTQQEDDGEGPYASSSNNTLQTPRRDARERRPGTPDSPWARFAAMGLTDSQPASGADTPTRDVPIPDFSSDQLQSTLDMSQEVYEQTRHANIQTLRQMFPALDEDVVEAILDACSDDLGAAIDRMLEM</sequence>
<evidence type="ECO:0000256" key="1">
    <source>
        <dbReference type="SAM" id="MobiDB-lite"/>
    </source>
</evidence>
<dbReference type="InParanoid" id="A0A1Y1ULR9"/>
<proteinExistence type="predicted"/>
<dbReference type="EMBL" id="NBSH01000004">
    <property type="protein sequence ID" value="ORX38426.1"/>
    <property type="molecule type" value="Genomic_DNA"/>
</dbReference>
<dbReference type="InterPro" id="IPR045046">
    <property type="entry name" value="Vps9-like"/>
</dbReference>
<dbReference type="Gene3D" id="1.10.8.10">
    <property type="entry name" value="DNA helicase RuvA subunit, C-terminal domain"/>
    <property type="match status" value="1"/>
</dbReference>
<dbReference type="GO" id="GO:0031267">
    <property type="term" value="F:small GTPase binding"/>
    <property type="evidence" value="ECO:0007669"/>
    <property type="project" value="TreeGrafter"/>
</dbReference>
<reference evidence="4 5" key="1">
    <citation type="submission" date="2017-03" db="EMBL/GenBank/DDBJ databases">
        <title>Widespread Adenine N6-methylation of Active Genes in Fungi.</title>
        <authorList>
            <consortium name="DOE Joint Genome Institute"/>
            <person name="Mondo S.J."/>
            <person name="Dannebaum R.O."/>
            <person name="Kuo R.C."/>
            <person name="Louie K.B."/>
            <person name="Bewick A.J."/>
            <person name="Labutti K."/>
            <person name="Haridas S."/>
            <person name="Kuo A."/>
            <person name="Salamov A."/>
            <person name="Ahrendt S.R."/>
            <person name="Lau R."/>
            <person name="Bowen B.P."/>
            <person name="Lipzen A."/>
            <person name="Sullivan W."/>
            <person name="Andreopoulos W.B."/>
            <person name="Clum A."/>
            <person name="Lindquist E."/>
            <person name="Daum C."/>
            <person name="Northen T.R."/>
            <person name="Ramamoorthy G."/>
            <person name="Schmitz R.J."/>
            <person name="Gryganskyi A."/>
            <person name="Culley D."/>
            <person name="Magnuson J."/>
            <person name="James T.Y."/>
            <person name="O'Malley M.A."/>
            <person name="Stajich J.E."/>
            <person name="Spatafora J.W."/>
            <person name="Visel A."/>
            <person name="Grigoriev I.V."/>
        </authorList>
    </citation>
    <scope>NUCLEOTIDE SEQUENCE [LARGE SCALE GENOMIC DNA]</scope>
    <source>
        <strain evidence="4 5">NRRL Y-17943</strain>
    </source>
</reference>
<gene>
    <name evidence="4" type="ORF">BD324DRAFT_649795</name>
</gene>
<dbReference type="GO" id="GO:0005085">
    <property type="term" value="F:guanyl-nucleotide exchange factor activity"/>
    <property type="evidence" value="ECO:0007669"/>
    <property type="project" value="InterPro"/>
</dbReference>
<dbReference type="SUPFAM" id="SSF109993">
    <property type="entry name" value="VPS9 domain"/>
    <property type="match status" value="1"/>
</dbReference>
<dbReference type="CDD" id="cd14279">
    <property type="entry name" value="CUE"/>
    <property type="match status" value="1"/>
</dbReference>
<dbReference type="InterPro" id="IPR003123">
    <property type="entry name" value="VPS9"/>
</dbReference>
<dbReference type="SUPFAM" id="SSF46934">
    <property type="entry name" value="UBA-like"/>
    <property type="match status" value="1"/>
</dbReference>
<feature type="compositionally biased region" description="Polar residues" evidence="1">
    <location>
        <begin position="42"/>
        <end position="53"/>
    </location>
</feature>
<dbReference type="SMART" id="SM00167">
    <property type="entry name" value="VPS9"/>
    <property type="match status" value="1"/>
</dbReference>